<gene>
    <name evidence="1" type="ORF">B0A77_15220</name>
</gene>
<dbReference type="AlphaFoldDB" id="A0A2H3K8A3"/>
<protein>
    <submittedName>
        <fullName evidence="1">Uncharacterized protein</fullName>
    </submittedName>
</protein>
<dbReference type="InterPro" id="IPR031834">
    <property type="entry name" value="RnlB/LsoB_antitoxin"/>
</dbReference>
<proteinExistence type="predicted"/>
<dbReference type="OrthoDB" id="1447966at2"/>
<accession>A0A2H3K8A3</accession>
<dbReference type="Pfam" id="PF15933">
    <property type="entry name" value="RnlB_antitoxin"/>
    <property type="match status" value="1"/>
</dbReference>
<sequence>MERSNYILKYIDNNQYNFVLISKDMCRLQEYISFVEEDLKKHNKESFVLLDLLLNNNLEDRYYRCYFDGNKLIRKSLSKVSINEINHELVSLTSLYYLNHEELFEDVFFSKEYKSHIFQNLENQIQK</sequence>
<evidence type="ECO:0000313" key="1">
    <source>
        <dbReference type="EMBL" id="PDS21728.1"/>
    </source>
</evidence>
<reference evidence="1 2" key="1">
    <citation type="submission" date="2017-09" db="EMBL/GenBank/DDBJ databases">
        <title>Whole genomes of Flavobacteriaceae.</title>
        <authorList>
            <person name="Stine C."/>
            <person name="Li C."/>
            <person name="Tadesse D."/>
        </authorList>
    </citation>
    <scope>NUCLEOTIDE SEQUENCE [LARGE SCALE GENOMIC DNA]</scope>
    <source>
        <strain evidence="1 2">ATCC 35036</strain>
    </source>
</reference>
<dbReference type="RefSeq" id="WP_097554990.1">
    <property type="nucleotide sequence ID" value="NZ_PCMW01000154.1"/>
</dbReference>
<name>A0A2H3K8A3_9FLAO</name>
<evidence type="ECO:0000313" key="2">
    <source>
        <dbReference type="Proteomes" id="UP000220828"/>
    </source>
</evidence>
<dbReference type="EMBL" id="PCMW01000154">
    <property type="protein sequence ID" value="PDS21728.1"/>
    <property type="molecule type" value="Genomic_DNA"/>
</dbReference>
<organism evidence="1 2">
    <name type="scientific">Flavobacterium branchiophilum</name>
    <dbReference type="NCBI Taxonomy" id="55197"/>
    <lineage>
        <taxon>Bacteria</taxon>
        <taxon>Pseudomonadati</taxon>
        <taxon>Bacteroidota</taxon>
        <taxon>Flavobacteriia</taxon>
        <taxon>Flavobacteriales</taxon>
        <taxon>Flavobacteriaceae</taxon>
        <taxon>Flavobacterium</taxon>
    </lineage>
</organism>
<dbReference type="Proteomes" id="UP000220828">
    <property type="component" value="Unassembled WGS sequence"/>
</dbReference>
<comment type="caution">
    <text evidence="1">The sequence shown here is derived from an EMBL/GenBank/DDBJ whole genome shotgun (WGS) entry which is preliminary data.</text>
</comment>